<gene>
    <name evidence="1" type="ORF">Cspa_c31350</name>
    <name evidence="2" type="ORF">Cspa_c31480</name>
</gene>
<dbReference type="EMBL" id="CP004121">
    <property type="protein sequence ID" value="AGF56896.1"/>
    <property type="molecule type" value="Genomic_DNA"/>
</dbReference>
<dbReference type="Proteomes" id="UP000011728">
    <property type="component" value="Chromosome"/>
</dbReference>
<protein>
    <recommendedName>
        <fullName evidence="4">Core-binding (CB) domain-containing protein</fullName>
    </recommendedName>
</protein>
<dbReference type="EMBL" id="CP004121">
    <property type="protein sequence ID" value="AGF56909.1"/>
    <property type="molecule type" value="Genomic_DNA"/>
</dbReference>
<reference evidence="1 3" key="1">
    <citation type="submission" date="2013-02" db="EMBL/GenBank/DDBJ databases">
        <title>Genome sequence of Clostridium saccharoperbutylacetonicum N1-4(HMT).</title>
        <authorList>
            <person name="Poehlein A."/>
            <person name="Daniel R."/>
        </authorList>
    </citation>
    <scope>NUCLEOTIDE SEQUENCE [LARGE SCALE GENOMIC DNA]</scope>
    <source>
        <strain evidence="1">N1-4</strain>
        <strain evidence="3">N1-4(HMT)</strain>
    </source>
</reference>
<evidence type="ECO:0000313" key="2">
    <source>
        <dbReference type="EMBL" id="AGF56909.1"/>
    </source>
</evidence>
<dbReference type="PATRIC" id="fig|931276.5.peg.3158"/>
<organism evidence="1 3">
    <name type="scientific">Clostridium saccharoperbutylacetonicum N1-4(HMT)</name>
    <dbReference type="NCBI Taxonomy" id="931276"/>
    <lineage>
        <taxon>Bacteria</taxon>
        <taxon>Bacillati</taxon>
        <taxon>Bacillota</taxon>
        <taxon>Clostridia</taxon>
        <taxon>Eubacteriales</taxon>
        <taxon>Clostridiaceae</taxon>
        <taxon>Clostridium</taxon>
    </lineage>
</organism>
<accession>M1MQ81</accession>
<evidence type="ECO:0008006" key="4">
    <source>
        <dbReference type="Google" id="ProtNLM"/>
    </source>
</evidence>
<dbReference type="HOGENOM" id="CLU_2952267_0_0_9"/>
<dbReference type="KEGG" id="csr:Cspa_c31350"/>
<dbReference type="RefSeq" id="WP_015393215.1">
    <property type="nucleotide sequence ID" value="NC_020291.1"/>
</dbReference>
<dbReference type="AlphaFoldDB" id="M1MQ81"/>
<keyword evidence="3" id="KW-1185">Reference proteome</keyword>
<evidence type="ECO:0000313" key="1">
    <source>
        <dbReference type="EMBL" id="AGF56896.1"/>
    </source>
</evidence>
<proteinExistence type="predicted"/>
<dbReference type="eggNOG" id="ENOG50324H9">
    <property type="taxonomic scope" value="Bacteria"/>
</dbReference>
<dbReference type="KEGG" id="csr:Cspa_c31480"/>
<name>M1MQ81_9CLOT</name>
<evidence type="ECO:0000313" key="3">
    <source>
        <dbReference type="Proteomes" id="UP000011728"/>
    </source>
</evidence>
<sequence>MGNIIKVNLYVKMKRKNDNKLSLKTIEEIILKYKNWLKENNREDKIETYEEFLQAQ</sequence>